<dbReference type="PRINTS" id="PR00036">
    <property type="entry name" value="HTHLACI"/>
</dbReference>
<dbReference type="InterPro" id="IPR046335">
    <property type="entry name" value="LacI/GalR-like_sensor"/>
</dbReference>
<organism evidence="5 6">
    <name type="scientific">Candidatus Limousia pullorum</name>
    <dbReference type="NCBI Taxonomy" id="2840860"/>
    <lineage>
        <taxon>Bacteria</taxon>
        <taxon>Bacillati</taxon>
        <taxon>Bacillota</taxon>
        <taxon>Clostridia</taxon>
        <taxon>Eubacteriales</taxon>
        <taxon>Oscillospiraceae</taxon>
        <taxon>Oscillospiraceae incertae sedis</taxon>
        <taxon>Candidatus Limousia</taxon>
    </lineage>
</organism>
<dbReference type="AlphaFoldDB" id="A0A9D1LXC3"/>
<dbReference type="Pfam" id="PF00356">
    <property type="entry name" value="LacI"/>
    <property type="match status" value="1"/>
</dbReference>
<dbReference type="CDD" id="cd01542">
    <property type="entry name" value="PBP1_TreR-like"/>
    <property type="match status" value="1"/>
</dbReference>
<dbReference type="Pfam" id="PF13377">
    <property type="entry name" value="Peripla_BP_3"/>
    <property type="match status" value="1"/>
</dbReference>
<evidence type="ECO:0000313" key="5">
    <source>
        <dbReference type="EMBL" id="HIU49843.1"/>
    </source>
</evidence>
<dbReference type="SMART" id="SM00354">
    <property type="entry name" value="HTH_LACI"/>
    <property type="match status" value="1"/>
</dbReference>
<evidence type="ECO:0000259" key="4">
    <source>
        <dbReference type="PROSITE" id="PS50932"/>
    </source>
</evidence>
<protein>
    <submittedName>
        <fullName evidence="5">LacI family DNA-binding transcriptional regulator</fullName>
    </submittedName>
</protein>
<dbReference type="PANTHER" id="PTHR30146:SF109">
    <property type="entry name" value="HTH-TYPE TRANSCRIPTIONAL REGULATOR GALS"/>
    <property type="match status" value="1"/>
</dbReference>
<dbReference type="InterPro" id="IPR000843">
    <property type="entry name" value="HTH_LacI"/>
</dbReference>
<dbReference type="GO" id="GO:0000976">
    <property type="term" value="F:transcription cis-regulatory region binding"/>
    <property type="evidence" value="ECO:0007669"/>
    <property type="project" value="TreeGrafter"/>
</dbReference>
<dbReference type="PANTHER" id="PTHR30146">
    <property type="entry name" value="LACI-RELATED TRANSCRIPTIONAL REPRESSOR"/>
    <property type="match status" value="1"/>
</dbReference>
<keyword evidence="3" id="KW-0804">Transcription</keyword>
<dbReference type="SUPFAM" id="SSF53822">
    <property type="entry name" value="Periplasmic binding protein-like I"/>
    <property type="match status" value="1"/>
</dbReference>
<dbReference type="SUPFAM" id="SSF47413">
    <property type="entry name" value="lambda repressor-like DNA-binding domains"/>
    <property type="match status" value="1"/>
</dbReference>
<evidence type="ECO:0000313" key="6">
    <source>
        <dbReference type="Proteomes" id="UP000824118"/>
    </source>
</evidence>
<dbReference type="InterPro" id="IPR028082">
    <property type="entry name" value="Peripla_BP_I"/>
</dbReference>
<keyword evidence="2 5" id="KW-0238">DNA-binding</keyword>
<keyword evidence="1" id="KW-0805">Transcription regulation</keyword>
<gene>
    <name evidence="5" type="ORF">IAD22_02350</name>
</gene>
<dbReference type="GO" id="GO:0003700">
    <property type="term" value="F:DNA-binding transcription factor activity"/>
    <property type="evidence" value="ECO:0007669"/>
    <property type="project" value="TreeGrafter"/>
</dbReference>
<dbReference type="Proteomes" id="UP000824118">
    <property type="component" value="Unassembled WGS sequence"/>
</dbReference>
<dbReference type="PROSITE" id="PS50932">
    <property type="entry name" value="HTH_LACI_2"/>
    <property type="match status" value="1"/>
</dbReference>
<accession>A0A9D1LXC3</accession>
<dbReference type="PROSITE" id="PS00356">
    <property type="entry name" value="HTH_LACI_1"/>
    <property type="match status" value="1"/>
</dbReference>
<dbReference type="EMBL" id="DVNG01000033">
    <property type="protein sequence ID" value="HIU49843.1"/>
    <property type="molecule type" value="Genomic_DNA"/>
</dbReference>
<dbReference type="Gene3D" id="3.40.50.2300">
    <property type="match status" value="2"/>
</dbReference>
<sequence length="337" mass="37605">MQIKDIARLAGVSPSTVSRVLNNSGYVSEEIRLKVQSVIDETGYRPNQIAKSLKDRSTKTIGIIIPQIASETMAKLVEAAYRCCNERGYKILMENTQLDWGREIESLKSLYHQQVEGILLMSVGLSQEHKQVIDSLKIPVIVTGQKMDGLCCYTHDNRNAVKGLVTKMIERGKKRIAILNVDIEEDDSIRVQRELGYRDALSENGMEFDPKLAAYGKFSVASGMEMMEKIWNENEVKPDGVFAVTDKIAIGAMRFLMKQKVDIPVECAVAGVGNNKLSEFIEPALSTIEYHYTELGTAATNLLIDAIEGNEKAEGIHLMKYDIIERSSTNEQYSCNG</sequence>
<evidence type="ECO:0000256" key="2">
    <source>
        <dbReference type="ARBA" id="ARBA00023125"/>
    </source>
</evidence>
<evidence type="ECO:0000256" key="3">
    <source>
        <dbReference type="ARBA" id="ARBA00023163"/>
    </source>
</evidence>
<name>A0A9D1LXC3_9FIRM</name>
<evidence type="ECO:0000256" key="1">
    <source>
        <dbReference type="ARBA" id="ARBA00023015"/>
    </source>
</evidence>
<comment type="caution">
    <text evidence="5">The sequence shown here is derived from an EMBL/GenBank/DDBJ whole genome shotgun (WGS) entry which is preliminary data.</text>
</comment>
<reference evidence="5" key="2">
    <citation type="journal article" date="2021" name="PeerJ">
        <title>Extensive microbial diversity within the chicken gut microbiome revealed by metagenomics and culture.</title>
        <authorList>
            <person name="Gilroy R."/>
            <person name="Ravi A."/>
            <person name="Getino M."/>
            <person name="Pursley I."/>
            <person name="Horton D.L."/>
            <person name="Alikhan N.F."/>
            <person name="Baker D."/>
            <person name="Gharbi K."/>
            <person name="Hall N."/>
            <person name="Watson M."/>
            <person name="Adriaenssens E.M."/>
            <person name="Foster-Nyarko E."/>
            <person name="Jarju S."/>
            <person name="Secka A."/>
            <person name="Antonio M."/>
            <person name="Oren A."/>
            <person name="Chaudhuri R.R."/>
            <person name="La Ragione R."/>
            <person name="Hildebrand F."/>
            <person name="Pallen M.J."/>
        </authorList>
    </citation>
    <scope>NUCLEOTIDE SEQUENCE</scope>
    <source>
        <strain evidence="5">ChiGjej1B1-1684</strain>
    </source>
</reference>
<feature type="domain" description="HTH lacI-type" evidence="4">
    <location>
        <begin position="1"/>
        <end position="55"/>
    </location>
</feature>
<dbReference type="InterPro" id="IPR010982">
    <property type="entry name" value="Lambda_DNA-bd_dom_sf"/>
</dbReference>
<proteinExistence type="predicted"/>
<dbReference type="Gene3D" id="1.10.260.40">
    <property type="entry name" value="lambda repressor-like DNA-binding domains"/>
    <property type="match status" value="1"/>
</dbReference>
<dbReference type="CDD" id="cd01392">
    <property type="entry name" value="HTH_LacI"/>
    <property type="match status" value="1"/>
</dbReference>
<reference evidence="5" key="1">
    <citation type="submission" date="2020-10" db="EMBL/GenBank/DDBJ databases">
        <authorList>
            <person name="Gilroy R."/>
        </authorList>
    </citation>
    <scope>NUCLEOTIDE SEQUENCE</scope>
    <source>
        <strain evidence="5">ChiGjej1B1-1684</strain>
    </source>
</reference>